<gene>
    <name evidence="1" type="ORF">PA3_19620</name>
</gene>
<dbReference type="RefSeq" id="WP_000369787.1">
    <property type="nucleotide sequence ID" value="NZ_BJLJ01000008.1"/>
</dbReference>
<proteinExistence type="predicted"/>
<name>A0A4Y3J8Y5_ACIPI</name>
<evidence type="ECO:0000313" key="2">
    <source>
        <dbReference type="Proteomes" id="UP000317717"/>
    </source>
</evidence>
<sequence length="86" mass="10013">MDNNLNKVTDEQGLISVTEALRAMACGRLVQYTSEDFPNWKDLEITKINAKDFIDEERIKKNSFKYRYKPSLISVNAELTQMKKPQ</sequence>
<dbReference type="AlphaFoldDB" id="A0A4Y3J8Y5"/>
<comment type="caution">
    <text evidence="1">The sequence shown here is derived from an EMBL/GenBank/DDBJ whole genome shotgun (WGS) entry which is preliminary data.</text>
</comment>
<reference evidence="1 2" key="1">
    <citation type="submission" date="2019-06" db="EMBL/GenBank/DDBJ databases">
        <title>Whole genome shotgun sequence of Acinetobacter pittii NBRC 110514.</title>
        <authorList>
            <person name="Hosoyama A."/>
            <person name="Uohara A."/>
            <person name="Ohji S."/>
            <person name="Ichikawa N."/>
        </authorList>
    </citation>
    <scope>NUCLEOTIDE SEQUENCE [LARGE SCALE GENOMIC DNA]</scope>
    <source>
        <strain evidence="1 2">NBRC 110514</strain>
    </source>
</reference>
<dbReference type="Proteomes" id="UP000317717">
    <property type="component" value="Unassembled WGS sequence"/>
</dbReference>
<dbReference type="EMBL" id="BJLJ01000008">
    <property type="protein sequence ID" value="GEA67804.1"/>
    <property type="molecule type" value="Genomic_DNA"/>
</dbReference>
<evidence type="ECO:0000313" key="1">
    <source>
        <dbReference type="EMBL" id="GEA67804.1"/>
    </source>
</evidence>
<accession>A0A4Y3J8Y5</accession>
<organism evidence="1 2">
    <name type="scientific">Acinetobacter pittii</name>
    <name type="common">Acinetobacter genomosp. 3</name>
    <dbReference type="NCBI Taxonomy" id="48296"/>
    <lineage>
        <taxon>Bacteria</taxon>
        <taxon>Pseudomonadati</taxon>
        <taxon>Pseudomonadota</taxon>
        <taxon>Gammaproteobacteria</taxon>
        <taxon>Moraxellales</taxon>
        <taxon>Moraxellaceae</taxon>
        <taxon>Acinetobacter</taxon>
        <taxon>Acinetobacter calcoaceticus/baumannii complex</taxon>
    </lineage>
</organism>
<protein>
    <submittedName>
        <fullName evidence="1">Uncharacterized protein</fullName>
    </submittedName>
</protein>